<name>A0A314Z3S0_PRUYE</name>
<dbReference type="Proteomes" id="UP000250321">
    <property type="component" value="Unassembled WGS sequence"/>
</dbReference>
<dbReference type="OrthoDB" id="410267at2759"/>
<accession>A0A314Z3S0</accession>
<dbReference type="EMBL" id="PJQY01002118">
    <property type="protein sequence ID" value="PQP96325.1"/>
    <property type="molecule type" value="Genomic_DNA"/>
</dbReference>
<dbReference type="InterPro" id="IPR010658">
    <property type="entry name" value="Nodulin-like"/>
</dbReference>
<keyword evidence="3" id="KW-1185">Reference proteome</keyword>
<dbReference type="STRING" id="2094558.A0A314Z3S0"/>
<comment type="caution">
    <text evidence="2">The sequence shown here is derived from an EMBL/GenBank/DDBJ whole genome shotgun (WGS) entry which is preliminary data.</text>
</comment>
<reference evidence="2 3" key="1">
    <citation type="submission" date="2018-02" db="EMBL/GenBank/DDBJ databases">
        <title>Draft genome of wild Prunus yedoensis var. nudiflora.</title>
        <authorList>
            <person name="Baek S."/>
            <person name="Kim J.-H."/>
            <person name="Choi K."/>
            <person name="Kim G.-B."/>
            <person name="Cho A."/>
            <person name="Jang H."/>
            <person name="Shin C.-H."/>
            <person name="Yu H.-J."/>
            <person name="Mun J.-H."/>
        </authorList>
    </citation>
    <scope>NUCLEOTIDE SEQUENCE [LARGE SCALE GENOMIC DNA]</scope>
    <source>
        <strain evidence="3">cv. Jeju island</strain>
        <tissue evidence="2">Leaf</tissue>
    </source>
</reference>
<gene>
    <name evidence="2" type="ORF">Pyn_23589</name>
</gene>
<proteinExistence type="predicted"/>
<sequence length="131" mass="14397">MKLAEFSFGGGGLGYKEIRSFDLQVLHGRWFMVFASMLILSWLEQHTCLASTHTDIKTSLGYDQTTVNLLSFFKDLGGNVGVIAGLVRVHSSLGGPVNRCGHELFRALHDMASSEVERQRPGCGRCVCTFA</sequence>
<organism evidence="2 3">
    <name type="scientific">Prunus yedoensis var. nudiflora</name>
    <dbReference type="NCBI Taxonomy" id="2094558"/>
    <lineage>
        <taxon>Eukaryota</taxon>
        <taxon>Viridiplantae</taxon>
        <taxon>Streptophyta</taxon>
        <taxon>Embryophyta</taxon>
        <taxon>Tracheophyta</taxon>
        <taxon>Spermatophyta</taxon>
        <taxon>Magnoliopsida</taxon>
        <taxon>eudicotyledons</taxon>
        <taxon>Gunneridae</taxon>
        <taxon>Pentapetalae</taxon>
        <taxon>rosids</taxon>
        <taxon>fabids</taxon>
        <taxon>Rosales</taxon>
        <taxon>Rosaceae</taxon>
        <taxon>Amygdaloideae</taxon>
        <taxon>Amygdaleae</taxon>
        <taxon>Prunus</taxon>
    </lineage>
</organism>
<evidence type="ECO:0000313" key="2">
    <source>
        <dbReference type="EMBL" id="PQP96325.1"/>
    </source>
</evidence>
<dbReference type="AlphaFoldDB" id="A0A314Z3S0"/>
<feature type="domain" description="Nodulin-like" evidence="1">
    <location>
        <begin position="29"/>
        <end position="88"/>
    </location>
</feature>
<protein>
    <submittedName>
        <fullName evidence="2">Protein NUCLEAR FUSION DEFECTIVE 4</fullName>
    </submittedName>
</protein>
<evidence type="ECO:0000259" key="1">
    <source>
        <dbReference type="Pfam" id="PF06813"/>
    </source>
</evidence>
<dbReference type="Pfam" id="PF06813">
    <property type="entry name" value="Nodulin-like"/>
    <property type="match status" value="1"/>
</dbReference>
<evidence type="ECO:0000313" key="3">
    <source>
        <dbReference type="Proteomes" id="UP000250321"/>
    </source>
</evidence>